<dbReference type="EMBL" id="CP000552">
    <property type="protein sequence ID" value="ABM72336.1"/>
    <property type="molecule type" value="Genomic_DNA"/>
</dbReference>
<accession>A2BX25</accession>
<reference evidence="1 2" key="1">
    <citation type="journal article" date="2007" name="PLoS Genet.">
        <title>Patterns and implications of gene gain and loss in the evolution of Prochlorococcus.</title>
        <authorList>
            <person name="Kettler G.C."/>
            <person name="Martiny A.C."/>
            <person name="Huang K."/>
            <person name="Zucker J."/>
            <person name="Coleman M.L."/>
            <person name="Rodrigue S."/>
            <person name="Chen F."/>
            <person name="Lapidus A."/>
            <person name="Ferriera S."/>
            <person name="Johnson J."/>
            <person name="Steglich C."/>
            <person name="Church G.M."/>
            <person name="Richardson P."/>
            <person name="Chisholm S.W."/>
        </authorList>
    </citation>
    <scope>NUCLEOTIDE SEQUENCE [LARGE SCALE GENOMIC DNA]</scope>
    <source>
        <strain evidence="1 2">MIT 9515</strain>
    </source>
</reference>
<dbReference type="RefSeq" id="WP_011820436.1">
    <property type="nucleotide sequence ID" value="NC_008817.1"/>
</dbReference>
<proteinExistence type="predicted"/>
<dbReference type="AlphaFoldDB" id="A2BX25"/>
<sequence length="54" mass="6424">MTNSKIQNKQNNIDIHDPIDEYLQCLSYCDIHPKGIDNDCEVICMERHLKANYW</sequence>
<name>A2BX25_PROM5</name>
<evidence type="ECO:0000313" key="2">
    <source>
        <dbReference type="Proteomes" id="UP000001589"/>
    </source>
</evidence>
<dbReference type="GeneID" id="60201898"/>
<dbReference type="HOGENOM" id="CLU_203261_0_0_3"/>
<organism evidence="1 2">
    <name type="scientific">Prochlorococcus marinus (strain MIT 9515)</name>
    <dbReference type="NCBI Taxonomy" id="167542"/>
    <lineage>
        <taxon>Bacteria</taxon>
        <taxon>Bacillati</taxon>
        <taxon>Cyanobacteriota</taxon>
        <taxon>Cyanophyceae</taxon>
        <taxon>Synechococcales</taxon>
        <taxon>Prochlorococcaceae</taxon>
        <taxon>Prochlorococcus</taxon>
    </lineage>
</organism>
<protein>
    <submittedName>
        <fullName evidence="1">Uncharacterized protein</fullName>
    </submittedName>
</protein>
<dbReference type="KEGG" id="pmc:P9515_11291"/>
<evidence type="ECO:0000313" key="1">
    <source>
        <dbReference type="EMBL" id="ABM72336.1"/>
    </source>
</evidence>
<dbReference type="Proteomes" id="UP000001589">
    <property type="component" value="Chromosome"/>
</dbReference>
<gene>
    <name evidence="1" type="ordered locus">P9515_11291</name>
</gene>